<reference evidence="3 4" key="1">
    <citation type="submission" date="2024-09" db="EMBL/GenBank/DDBJ databases">
        <authorList>
            <person name="Sun Q."/>
            <person name="Mori K."/>
        </authorList>
    </citation>
    <scope>NUCLEOTIDE SEQUENCE [LARGE SCALE GENOMIC DNA]</scope>
    <source>
        <strain evidence="3 4">NCAIM B.02336</strain>
    </source>
</reference>
<evidence type="ECO:0000256" key="1">
    <source>
        <dbReference type="ARBA" id="ARBA00022679"/>
    </source>
</evidence>
<dbReference type="Proteomes" id="UP001589834">
    <property type="component" value="Unassembled WGS sequence"/>
</dbReference>
<sequence>MSAAAALPTDHAAGLWVQPRPGQTLAGLQRQLFDWLASHGLEERRVLCHADESGHGLRLRLTPEALAAWAPGFDTLELAATLRRDGDSDDAALAREIVVAMLAAPQPMAFDGMDELQARVGVRGHIVRAAARTALAFRTDDAAERPADFWHYDEEHGFLLHEGRPLIDALRAATQPEATGRRYDFSCYRATEYVILLGIAQELALRNPALLEAVTRASRRRAIRSGAFHEVFLTEFGSLAQPVPPRYYVPGARVWFRNPHAGSADVEGYEGSWVIYLGGGRFSNFWQRERPYGLDDKCVEIHHWRHGVEADADGALRMNEGVVERRTAATLAHPARRAAVLARMQRLRDPQGVYAAGGCIDATREFPRPLCPGTSTIALPALA</sequence>
<organism evidence="3 4">
    <name type="scientific">Ottowia pentelensis</name>
    <dbReference type="NCBI Taxonomy" id="511108"/>
    <lineage>
        <taxon>Bacteria</taxon>
        <taxon>Pseudomonadati</taxon>
        <taxon>Pseudomonadota</taxon>
        <taxon>Betaproteobacteria</taxon>
        <taxon>Burkholderiales</taxon>
        <taxon>Comamonadaceae</taxon>
        <taxon>Ottowia</taxon>
    </lineage>
</organism>
<accession>A0ABV6PWY4</accession>
<evidence type="ECO:0000313" key="4">
    <source>
        <dbReference type="Proteomes" id="UP001589834"/>
    </source>
</evidence>
<evidence type="ECO:0000313" key="3">
    <source>
        <dbReference type="EMBL" id="MFC0594349.1"/>
    </source>
</evidence>
<name>A0ABV6PWY4_9BURK</name>
<protein>
    <recommendedName>
        <fullName evidence="5">Lipoprotein</fullName>
    </recommendedName>
</protein>
<gene>
    <name evidence="3" type="ORF">ACFFGG_17510</name>
</gene>
<dbReference type="InterPro" id="IPR020916">
    <property type="entry name" value="Gln_gamma-glutamylTfrase_bac"/>
</dbReference>
<comment type="caution">
    <text evidence="3">The sequence shown here is derived from an EMBL/GenBank/DDBJ whole genome shotgun (WGS) entry which is preliminary data.</text>
</comment>
<keyword evidence="4" id="KW-1185">Reference proteome</keyword>
<keyword evidence="2" id="KW-0749">Sporulation</keyword>
<evidence type="ECO:0000256" key="2">
    <source>
        <dbReference type="ARBA" id="ARBA00022969"/>
    </source>
</evidence>
<keyword evidence="1" id="KW-0808">Transferase</keyword>
<evidence type="ECO:0008006" key="5">
    <source>
        <dbReference type="Google" id="ProtNLM"/>
    </source>
</evidence>
<dbReference type="RefSeq" id="WP_377485020.1">
    <property type="nucleotide sequence ID" value="NZ_JBHLTN010000043.1"/>
</dbReference>
<dbReference type="EMBL" id="JBHLTN010000043">
    <property type="protein sequence ID" value="MFC0594349.1"/>
    <property type="molecule type" value="Genomic_DNA"/>
</dbReference>
<proteinExistence type="predicted"/>
<dbReference type="Pfam" id="PF20085">
    <property type="entry name" value="TGL"/>
    <property type="match status" value="1"/>
</dbReference>